<feature type="region of interest" description="Disordered" evidence="1">
    <location>
        <begin position="304"/>
        <end position="327"/>
    </location>
</feature>
<evidence type="ECO:0000259" key="2">
    <source>
        <dbReference type="PROSITE" id="PS50004"/>
    </source>
</evidence>
<evidence type="ECO:0000256" key="1">
    <source>
        <dbReference type="SAM" id="MobiDB-lite"/>
    </source>
</evidence>
<dbReference type="InterPro" id="IPR000008">
    <property type="entry name" value="C2_dom"/>
</dbReference>
<keyword evidence="4" id="KW-1185">Reference proteome</keyword>
<dbReference type="Proteomes" id="UP001187471">
    <property type="component" value="Unassembled WGS sequence"/>
</dbReference>
<dbReference type="Pfam" id="PF00168">
    <property type="entry name" value="C2"/>
    <property type="match status" value="1"/>
</dbReference>
<name>A0AA88U1A6_9ASTE</name>
<dbReference type="CDD" id="cd04051">
    <property type="entry name" value="C2_SRC2_like"/>
    <property type="match status" value="1"/>
</dbReference>
<feature type="domain" description="C2" evidence="2">
    <location>
        <begin position="8"/>
        <end position="132"/>
    </location>
</feature>
<proteinExistence type="predicted"/>
<dbReference type="EMBL" id="JAVXUO010002923">
    <property type="protein sequence ID" value="KAK2968278.1"/>
    <property type="molecule type" value="Genomic_DNA"/>
</dbReference>
<protein>
    <recommendedName>
        <fullName evidence="2">C2 domain-containing protein</fullName>
    </recommendedName>
</protein>
<dbReference type="SMART" id="SM00239">
    <property type="entry name" value="C2"/>
    <property type="match status" value="1"/>
</dbReference>
<dbReference type="PANTHER" id="PTHR32246:SF103">
    <property type="entry name" value="CALCIUM-DEPENDENT LIPID-BINDING (CALB DOMAIN) FAMILY PROTEIN"/>
    <property type="match status" value="1"/>
</dbReference>
<dbReference type="PANTHER" id="PTHR32246">
    <property type="entry name" value="INGRESSION PROTEIN FIC1"/>
    <property type="match status" value="1"/>
</dbReference>
<dbReference type="AlphaFoldDB" id="A0AA88U1A6"/>
<dbReference type="PROSITE" id="PS50004">
    <property type="entry name" value="C2"/>
    <property type="match status" value="1"/>
</dbReference>
<dbReference type="InterPro" id="IPR044750">
    <property type="entry name" value="C2_SRC2/BAP"/>
</dbReference>
<organism evidence="3 4">
    <name type="scientific">Escallonia rubra</name>
    <dbReference type="NCBI Taxonomy" id="112253"/>
    <lineage>
        <taxon>Eukaryota</taxon>
        <taxon>Viridiplantae</taxon>
        <taxon>Streptophyta</taxon>
        <taxon>Embryophyta</taxon>
        <taxon>Tracheophyta</taxon>
        <taxon>Spermatophyta</taxon>
        <taxon>Magnoliopsida</taxon>
        <taxon>eudicotyledons</taxon>
        <taxon>Gunneridae</taxon>
        <taxon>Pentapetalae</taxon>
        <taxon>asterids</taxon>
        <taxon>campanulids</taxon>
        <taxon>Escalloniales</taxon>
        <taxon>Escalloniaceae</taxon>
        <taxon>Escallonia</taxon>
    </lineage>
</organism>
<accession>A0AA88U1A6</accession>
<dbReference type="Gene3D" id="2.60.40.150">
    <property type="entry name" value="C2 domain"/>
    <property type="match status" value="1"/>
</dbReference>
<comment type="caution">
    <text evidence="3">The sequence shown here is derived from an EMBL/GenBank/DDBJ whole genome shotgun (WGS) entry which is preliminary data.</text>
</comment>
<gene>
    <name evidence="3" type="ORF">RJ640_016210</name>
</gene>
<evidence type="ECO:0000313" key="4">
    <source>
        <dbReference type="Proteomes" id="UP001187471"/>
    </source>
</evidence>
<dbReference type="GO" id="GO:0006952">
    <property type="term" value="P:defense response"/>
    <property type="evidence" value="ECO:0007669"/>
    <property type="project" value="InterPro"/>
</dbReference>
<feature type="region of interest" description="Disordered" evidence="1">
    <location>
        <begin position="357"/>
        <end position="376"/>
    </location>
</feature>
<dbReference type="SUPFAM" id="SSF49562">
    <property type="entry name" value="C2 domain (Calcium/lipid-binding domain, CaLB)"/>
    <property type="match status" value="1"/>
</dbReference>
<dbReference type="InterPro" id="IPR035892">
    <property type="entry name" value="C2_domain_sf"/>
</dbReference>
<reference evidence="3" key="1">
    <citation type="submission" date="2022-12" db="EMBL/GenBank/DDBJ databases">
        <title>Draft genome assemblies for two species of Escallonia (Escalloniales).</title>
        <authorList>
            <person name="Chanderbali A."/>
            <person name="Dervinis C."/>
            <person name="Anghel I."/>
            <person name="Soltis D."/>
            <person name="Soltis P."/>
            <person name="Zapata F."/>
        </authorList>
    </citation>
    <scope>NUCLEOTIDE SEQUENCE</scope>
    <source>
        <strain evidence="3">UCBG92.1500</strain>
        <tissue evidence="3">Leaf</tissue>
    </source>
</reference>
<evidence type="ECO:0000313" key="3">
    <source>
        <dbReference type="EMBL" id="KAK2968278.1"/>
    </source>
</evidence>
<sequence>MDATIPTPTASSTVTSPSSVSLQVLPFHLLEISLISAQDLAPVSKSMRTYAVAWVQPNRKLTTRTDQQGHTNPTWNDKFVFRVDDEFLASDTSAITIEIYTLSWFRDILVGTVRVLMINLIMPSFRSQSQPDTRFVALQVRRPSGTPQGILTMGVSFVDRTKRSMPLYNEKSNSIILYRDLADKKARTRVKENEIDCQQDQINAKIQLWRSLSMGTEVTNEDFPLKPGSVCNGSAINGSELCSDVGPSASVVAAEIAKGLHAPATKGLRATAEVDETGSSIVEELTREEATAKGLTTSIERWKKERPPKHQSDEKLLQESVHSRRNSDGGGLFSCFGNAYGFEFTIVCGASNNDAKMMNKSGSRNKKKRSGDHNSI</sequence>